<dbReference type="AlphaFoldDB" id="A0A7C8DNF8"/>
<dbReference type="Gene3D" id="3.20.20.20">
    <property type="entry name" value="Dihydropteroate synthase-like"/>
    <property type="match status" value="1"/>
</dbReference>
<dbReference type="InterPro" id="IPR045031">
    <property type="entry name" value="DHP_synth-like"/>
</dbReference>
<dbReference type="PANTHER" id="PTHR20941">
    <property type="entry name" value="FOLATE SYNTHESIS PROTEINS"/>
    <property type="match status" value="1"/>
</dbReference>
<dbReference type="GO" id="GO:0046872">
    <property type="term" value="F:metal ion binding"/>
    <property type="evidence" value="ECO:0007669"/>
    <property type="project" value="UniProtKB-KW"/>
</dbReference>
<dbReference type="NCBIfam" id="TIGR01496">
    <property type="entry name" value="DHPS"/>
    <property type="match status" value="1"/>
</dbReference>
<dbReference type="EC" id="2.5.1.15" evidence="4"/>
<evidence type="ECO:0000313" key="10">
    <source>
        <dbReference type="EMBL" id="HIG63711.1"/>
    </source>
</evidence>
<dbReference type="GO" id="GO:0046654">
    <property type="term" value="P:tetrahydrofolate biosynthetic process"/>
    <property type="evidence" value="ECO:0007669"/>
    <property type="project" value="TreeGrafter"/>
</dbReference>
<comment type="pathway">
    <text evidence="3">Cofactor biosynthesis; tetrahydrofolate biosynthesis; 7,8-dihydrofolate from 2-amino-4-hydroxy-6-hydroxymethyl-7,8-dihydropteridine diphosphate and 4-aminobenzoate: step 1/2.</text>
</comment>
<sequence>MRIGSLELDGRCHVMGILNVTPNSFYDGGRYGATEAAIARGLEMASHGADIIDVGGESTRPGAPAVPETEEHERVVPVITALAAELEIPVSIDSRKPTIARAAVAAGAALINDVGGLRDPGMVAAVAELGVPAVVMHMQGTPETMQRDPDYNDVVGDVKAWLTERVAAAGAAGVAREQLIVDPGIGFGKTLKHNLALMARLTEFRAIAGGVLLGASRKSWLEALSGAAPEQRLPGSLAAATVGALAGADIVRVHDVAATRQAMDVADALREFK</sequence>
<dbReference type="EMBL" id="DUAV01000026">
    <property type="protein sequence ID" value="HIG63711.1"/>
    <property type="molecule type" value="Genomic_DNA"/>
</dbReference>
<dbReference type="GO" id="GO:0005829">
    <property type="term" value="C:cytosol"/>
    <property type="evidence" value="ECO:0007669"/>
    <property type="project" value="TreeGrafter"/>
</dbReference>
<evidence type="ECO:0000256" key="2">
    <source>
        <dbReference type="ARBA" id="ARBA00001946"/>
    </source>
</evidence>
<evidence type="ECO:0000313" key="11">
    <source>
        <dbReference type="Proteomes" id="UP000589516"/>
    </source>
</evidence>
<evidence type="ECO:0000256" key="1">
    <source>
        <dbReference type="ARBA" id="ARBA00000012"/>
    </source>
</evidence>
<keyword evidence="6" id="KW-0479">Metal-binding</keyword>
<dbReference type="InterPro" id="IPR011005">
    <property type="entry name" value="Dihydropteroate_synth-like_sf"/>
</dbReference>
<dbReference type="Pfam" id="PF00809">
    <property type="entry name" value="Pterin_bind"/>
    <property type="match status" value="1"/>
</dbReference>
<organism evidence="10 11">
    <name type="scientific">Marine Group III euryarchaeote</name>
    <dbReference type="NCBI Taxonomy" id="2173149"/>
    <lineage>
        <taxon>Archaea</taxon>
        <taxon>Methanobacteriati</taxon>
        <taxon>Thermoplasmatota</taxon>
        <taxon>Thermoplasmata</taxon>
        <taxon>Candidatus Thermoprofundales</taxon>
    </lineage>
</organism>
<dbReference type="GO" id="GO:0004156">
    <property type="term" value="F:dihydropteroate synthase activity"/>
    <property type="evidence" value="ECO:0007669"/>
    <property type="project" value="UniProtKB-EC"/>
</dbReference>
<gene>
    <name evidence="10" type="primary">folP</name>
    <name evidence="10" type="ORF">EYQ16_04260</name>
</gene>
<evidence type="ECO:0000256" key="7">
    <source>
        <dbReference type="ARBA" id="ARBA00022842"/>
    </source>
</evidence>
<dbReference type="CDD" id="cd00739">
    <property type="entry name" value="DHPS"/>
    <property type="match status" value="1"/>
</dbReference>
<dbReference type="PANTHER" id="PTHR20941:SF1">
    <property type="entry name" value="FOLIC ACID SYNTHESIS PROTEIN FOL1"/>
    <property type="match status" value="1"/>
</dbReference>
<name>A0A7C8DNF8_9ARCH</name>
<dbReference type="PROSITE" id="PS00792">
    <property type="entry name" value="DHPS_1"/>
    <property type="match status" value="1"/>
</dbReference>
<evidence type="ECO:0000256" key="5">
    <source>
        <dbReference type="ARBA" id="ARBA00022679"/>
    </source>
</evidence>
<comment type="cofactor">
    <cofactor evidence="2">
        <name>Mg(2+)</name>
        <dbReference type="ChEBI" id="CHEBI:18420"/>
    </cofactor>
</comment>
<reference evidence="11" key="1">
    <citation type="journal article" date="2019" name="bioRxiv">
        <title>Genome diversification in globally distributed novel marine Proteobacteria is linked to environmental adaptation.</title>
        <authorList>
            <person name="Zhou Z."/>
            <person name="Tran P.Q."/>
            <person name="Kieft K."/>
            <person name="Anantharaman K."/>
        </authorList>
    </citation>
    <scope>NUCLEOTIDE SEQUENCE [LARGE SCALE GENOMIC DNA]</scope>
</reference>
<comment type="caution">
    <text evidence="10">The sequence shown here is derived from an EMBL/GenBank/DDBJ whole genome shotgun (WGS) entry which is preliminary data.</text>
</comment>
<dbReference type="PROSITE" id="PS00793">
    <property type="entry name" value="DHPS_2"/>
    <property type="match status" value="1"/>
</dbReference>
<evidence type="ECO:0000259" key="9">
    <source>
        <dbReference type="PROSITE" id="PS50972"/>
    </source>
</evidence>
<dbReference type="PROSITE" id="PS50972">
    <property type="entry name" value="PTERIN_BINDING"/>
    <property type="match status" value="1"/>
</dbReference>
<protein>
    <recommendedName>
        <fullName evidence="4">dihydropteroate synthase</fullName>
        <ecNumber evidence="4">2.5.1.15</ecNumber>
    </recommendedName>
</protein>
<keyword evidence="5 10" id="KW-0808">Transferase</keyword>
<dbReference type="GO" id="GO:0046656">
    <property type="term" value="P:folic acid biosynthetic process"/>
    <property type="evidence" value="ECO:0007669"/>
    <property type="project" value="UniProtKB-KW"/>
</dbReference>
<keyword evidence="8" id="KW-0289">Folate biosynthesis</keyword>
<comment type="catalytic activity">
    <reaction evidence="1">
        <text>(7,8-dihydropterin-6-yl)methyl diphosphate + 4-aminobenzoate = 7,8-dihydropteroate + diphosphate</text>
        <dbReference type="Rhea" id="RHEA:19949"/>
        <dbReference type="ChEBI" id="CHEBI:17836"/>
        <dbReference type="ChEBI" id="CHEBI:17839"/>
        <dbReference type="ChEBI" id="CHEBI:33019"/>
        <dbReference type="ChEBI" id="CHEBI:72950"/>
        <dbReference type="EC" id="2.5.1.15"/>
    </reaction>
</comment>
<evidence type="ECO:0000256" key="6">
    <source>
        <dbReference type="ARBA" id="ARBA00022723"/>
    </source>
</evidence>
<dbReference type="Proteomes" id="UP000589516">
    <property type="component" value="Unassembled WGS sequence"/>
</dbReference>
<dbReference type="SUPFAM" id="SSF51717">
    <property type="entry name" value="Dihydropteroate synthetase-like"/>
    <property type="match status" value="1"/>
</dbReference>
<dbReference type="FunFam" id="3.20.20.20:FF:000006">
    <property type="entry name" value="Dihydropteroate synthase"/>
    <property type="match status" value="1"/>
</dbReference>
<accession>A0A7C8DNF8</accession>
<evidence type="ECO:0000256" key="8">
    <source>
        <dbReference type="ARBA" id="ARBA00022909"/>
    </source>
</evidence>
<evidence type="ECO:0000256" key="4">
    <source>
        <dbReference type="ARBA" id="ARBA00012458"/>
    </source>
</evidence>
<proteinExistence type="predicted"/>
<dbReference type="InterPro" id="IPR000489">
    <property type="entry name" value="Pterin-binding_dom"/>
</dbReference>
<keyword evidence="7" id="KW-0460">Magnesium</keyword>
<evidence type="ECO:0000256" key="3">
    <source>
        <dbReference type="ARBA" id="ARBA00004763"/>
    </source>
</evidence>
<feature type="domain" description="Pterin-binding" evidence="9">
    <location>
        <begin position="12"/>
        <end position="264"/>
    </location>
</feature>
<dbReference type="InterPro" id="IPR006390">
    <property type="entry name" value="DHP_synth_dom"/>
</dbReference>